<proteinExistence type="predicted"/>
<accession>A0ACC0M1K7</accession>
<name>A0ACC0M1K7_RHOML</name>
<sequence length="178" mass="20460">MAKKKLQTQMADQGKKQEHLSTRLQGLFKKAREKQKQNRGNPNRNREQSHCPEIIDIESYSNAVKDPNPLKIPVLERESITRKEFERESGDTVTSLEDIVSFNFGCDNYYSYHPAEEFQDSLGLEREYCFGSVFARDCLGMKEGSGSYFRGQEAGVGDVEYSTDDMLKEFLKENLFSC</sequence>
<keyword evidence="2" id="KW-1185">Reference proteome</keyword>
<dbReference type="EMBL" id="CM046397">
    <property type="protein sequence ID" value="KAI8534469.1"/>
    <property type="molecule type" value="Genomic_DNA"/>
</dbReference>
<reference evidence="1" key="1">
    <citation type="submission" date="2022-02" db="EMBL/GenBank/DDBJ databases">
        <title>Plant Genome Project.</title>
        <authorList>
            <person name="Zhang R.-G."/>
        </authorList>
    </citation>
    <scope>NUCLEOTIDE SEQUENCE</scope>
    <source>
        <strain evidence="1">AT1</strain>
    </source>
</reference>
<evidence type="ECO:0000313" key="1">
    <source>
        <dbReference type="EMBL" id="KAI8534469.1"/>
    </source>
</evidence>
<dbReference type="Proteomes" id="UP001062846">
    <property type="component" value="Chromosome 10"/>
</dbReference>
<comment type="caution">
    <text evidence="1">The sequence shown here is derived from an EMBL/GenBank/DDBJ whole genome shotgun (WGS) entry which is preliminary data.</text>
</comment>
<gene>
    <name evidence="1" type="ORF">RHMOL_Rhmol10G0092300</name>
</gene>
<evidence type="ECO:0000313" key="2">
    <source>
        <dbReference type="Proteomes" id="UP001062846"/>
    </source>
</evidence>
<protein>
    <submittedName>
        <fullName evidence="1">Uncharacterized protein</fullName>
    </submittedName>
</protein>
<organism evidence="1 2">
    <name type="scientific">Rhododendron molle</name>
    <name type="common">Chinese azalea</name>
    <name type="synonym">Azalea mollis</name>
    <dbReference type="NCBI Taxonomy" id="49168"/>
    <lineage>
        <taxon>Eukaryota</taxon>
        <taxon>Viridiplantae</taxon>
        <taxon>Streptophyta</taxon>
        <taxon>Embryophyta</taxon>
        <taxon>Tracheophyta</taxon>
        <taxon>Spermatophyta</taxon>
        <taxon>Magnoliopsida</taxon>
        <taxon>eudicotyledons</taxon>
        <taxon>Gunneridae</taxon>
        <taxon>Pentapetalae</taxon>
        <taxon>asterids</taxon>
        <taxon>Ericales</taxon>
        <taxon>Ericaceae</taxon>
        <taxon>Ericoideae</taxon>
        <taxon>Rhodoreae</taxon>
        <taxon>Rhododendron</taxon>
    </lineage>
</organism>